<dbReference type="PANTHER" id="PTHR19303:SF74">
    <property type="entry name" value="POGO TRANSPOSABLE ELEMENT WITH KRAB DOMAIN"/>
    <property type="match status" value="1"/>
</dbReference>
<name>A0A4Y2HB29_ARAVE</name>
<keyword evidence="4" id="KW-1185">Reference proteome</keyword>
<organism evidence="3 4">
    <name type="scientific">Araneus ventricosus</name>
    <name type="common">Orbweaver spider</name>
    <name type="synonym">Epeira ventricosa</name>
    <dbReference type="NCBI Taxonomy" id="182803"/>
    <lineage>
        <taxon>Eukaryota</taxon>
        <taxon>Metazoa</taxon>
        <taxon>Ecdysozoa</taxon>
        <taxon>Arthropoda</taxon>
        <taxon>Chelicerata</taxon>
        <taxon>Arachnida</taxon>
        <taxon>Araneae</taxon>
        <taxon>Araneomorphae</taxon>
        <taxon>Entelegynae</taxon>
        <taxon>Araneoidea</taxon>
        <taxon>Araneidae</taxon>
        <taxon>Araneus</taxon>
    </lineage>
</organism>
<sequence length="292" mass="32852">MTSSERGSLVTMAFAVNATGNSASPYFIFPRKKYHDHFVRDGPFGCDGDAHPSGWMTESSFLKYMKHFVCYVKCSKENPCLVLIDNHNSHLSFDVLDYCKNHGIKILSFPPHCSHRLQSLDRSVYGPLKKYINSACDDWMTTNKRPMTIYDIPGIVKTALPLAATPLHITVGFRKTGLFPLNKDIFTDADSMPSYITDRPCPHSTTEHTIVTAPALPPIPLPGPSGMNQTSNKSLQENDCPSPEDVRPFLKAQPRKNLQRKRKRKSAILTDTPVKKALRDEQTKAKEKKKFL</sequence>
<protein>
    <recommendedName>
        <fullName evidence="2">DDE-1 domain-containing protein</fullName>
    </recommendedName>
</protein>
<reference evidence="3 4" key="1">
    <citation type="journal article" date="2019" name="Sci. Rep.">
        <title>Orb-weaving spider Araneus ventricosus genome elucidates the spidroin gene catalogue.</title>
        <authorList>
            <person name="Kono N."/>
            <person name="Nakamura H."/>
            <person name="Ohtoshi R."/>
            <person name="Moran D.A.P."/>
            <person name="Shinohara A."/>
            <person name="Yoshida Y."/>
            <person name="Fujiwara M."/>
            <person name="Mori M."/>
            <person name="Tomita M."/>
            <person name="Arakawa K."/>
        </authorList>
    </citation>
    <scope>NUCLEOTIDE SEQUENCE [LARGE SCALE GENOMIC DNA]</scope>
</reference>
<gene>
    <name evidence="3" type="ORF">AVEN_110239_1</name>
</gene>
<dbReference type="InterPro" id="IPR004875">
    <property type="entry name" value="DDE_SF_endonuclease_dom"/>
</dbReference>
<evidence type="ECO:0000259" key="2">
    <source>
        <dbReference type="Pfam" id="PF03184"/>
    </source>
</evidence>
<feature type="compositionally biased region" description="Basic residues" evidence="1">
    <location>
        <begin position="253"/>
        <end position="266"/>
    </location>
</feature>
<evidence type="ECO:0000313" key="4">
    <source>
        <dbReference type="Proteomes" id="UP000499080"/>
    </source>
</evidence>
<dbReference type="GO" id="GO:0005634">
    <property type="term" value="C:nucleus"/>
    <property type="evidence" value="ECO:0007669"/>
    <property type="project" value="TreeGrafter"/>
</dbReference>
<feature type="domain" description="DDE-1" evidence="2">
    <location>
        <begin position="11"/>
        <end position="142"/>
    </location>
</feature>
<comment type="caution">
    <text evidence="3">The sequence shown here is derived from an EMBL/GenBank/DDBJ whole genome shotgun (WGS) entry which is preliminary data.</text>
</comment>
<evidence type="ECO:0000256" key="1">
    <source>
        <dbReference type="SAM" id="MobiDB-lite"/>
    </source>
</evidence>
<dbReference type="EMBL" id="BGPR01102252">
    <property type="protein sequence ID" value="GBM62489.1"/>
    <property type="molecule type" value="Genomic_DNA"/>
</dbReference>
<dbReference type="OrthoDB" id="6436652at2759"/>
<feature type="compositionally biased region" description="Polar residues" evidence="1">
    <location>
        <begin position="226"/>
        <end position="239"/>
    </location>
</feature>
<dbReference type="GO" id="GO:0003677">
    <property type="term" value="F:DNA binding"/>
    <property type="evidence" value="ECO:0007669"/>
    <property type="project" value="TreeGrafter"/>
</dbReference>
<dbReference type="Pfam" id="PF03184">
    <property type="entry name" value="DDE_1"/>
    <property type="match status" value="1"/>
</dbReference>
<accession>A0A4Y2HB29</accession>
<dbReference type="PANTHER" id="PTHR19303">
    <property type="entry name" value="TRANSPOSON"/>
    <property type="match status" value="1"/>
</dbReference>
<dbReference type="AlphaFoldDB" id="A0A4Y2HB29"/>
<feature type="region of interest" description="Disordered" evidence="1">
    <location>
        <begin position="216"/>
        <end position="292"/>
    </location>
</feature>
<proteinExistence type="predicted"/>
<evidence type="ECO:0000313" key="3">
    <source>
        <dbReference type="EMBL" id="GBM62489.1"/>
    </source>
</evidence>
<dbReference type="InterPro" id="IPR050863">
    <property type="entry name" value="CenT-Element_Derived"/>
</dbReference>
<feature type="compositionally biased region" description="Basic and acidic residues" evidence="1">
    <location>
        <begin position="273"/>
        <end position="285"/>
    </location>
</feature>
<dbReference type="Proteomes" id="UP000499080">
    <property type="component" value="Unassembled WGS sequence"/>
</dbReference>